<dbReference type="PANTHER" id="PTHR22731:SF3">
    <property type="entry name" value="RIBONUCLEASES P_MRP PROTEIN SUBUNIT POP1"/>
    <property type="match status" value="1"/>
</dbReference>
<feature type="domain" description="POP1 C-terminal" evidence="6">
    <location>
        <begin position="730"/>
        <end position="875"/>
    </location>
</feature>
<dbReference type="InterPro" id="IPR012590">
    <property type="entry name" value="POPLD_dom"/>
</dbReference>
<dbReference type="Pfam" id="PF08170">
    <property type="entry name" value="POPLD"/>
    <property type="match status" value="1"/>
</dbReference>
<dbReference type="PANTHER" id="PTHR22731">
    <property type="entry name" value="RIBONUCLEASES P/MRP PROTEIN SUBUNIT POP1"/>
    <property type="match status" value="1"/>
</dbReference>
<dbReference type="InterPro" id="IPR039182">
    <property type="entry name" value="Pop1"/>
</dbReference>
<dbReference type="Gene3D" id="2.40.50.140">
    <property type="entry name" value="Nucleic acid-binding proteins"/>
    <property type="match status" value="1"/>
</dbReference>
<feature type="domain" description="Pop1 N-terminal" evidence="4">
    <location>
        <begin position="241"/>
        <end position="313"/>
    </location>
</feature>
<dbReference type="GO" id="GO:0000172">
    <property type="term" value="C:ribonuclease MRP complex"/>
    <property type="evidence" value="ECO:0007669"/>
    <property type="project" value="InterPro"/>
</dbReference>
<dbReference type="InterPro" id="IPR009723">
    <property type="entry name" value="Pop1_N"/>
</dbReference>
<evidence type="ECO:0000259" key="4">
    <source>
        <dbReference type="Pfam" id="PF06978"/>
    </source>
</evidence>
<dbReference type="Pfam" id="PF22770">
    <property type="entry name" value="POP1_C"/>
    <property type="match status" value="1"/>
</dbReference>
<accession>A0A915P9F5</accession>
<organism evidence="7 8">
    <name type="scientific">Meloidogyne floridensis</name>
    <dbReference type="NCBI Taxonomy" id="298350"/>
    <lineage>
        <taxon>Eukaryota</taxon>
        <taxon>Metazoa</taxon>
        <taxon>Ecdysozoa</taxon>
        <taxon>Nematoda</taxon>
        <taxon>Chromadorea</taxon>
        <taxon>Rhabditida</taxon>
        <taxon>Tylenchina</taxon>
        <taxon>Tylenchomorpha</taxon>
        <taxon>Tylenchoidea</taxon>
        <taxon>Meloidogynidae</taxon>
        <taxon>Meloidogyninae</taxon>
        <taxon>Meloidogyne</taxon>
    </lineage>
</organism>
<evidence type="ECO:0000313" key="7">
    <source>
        <dbReference type="Proteomes" id="UP000887560"/>
    </source>
</evidence>
<evidence type="ECO:0000313" key="8">
    <source>
        <dbReference type="WBParaSite" id="scf7180000424737.g13866"/>
    </source>
</evidence>
<dbReference type="WBParaSite" id="scf7180000424737.g13866">
    <property type="protein sequence ID" value="scf7180000424737.g13866"/>
    <property type="gene ID" value="scf7180000424737.g13866"/>
</dbReference>
<keyword evidence="2" id="KW-0819">tRNA processing</keyword>
<reference evidence="8" key="1">
    <citation type="submission" date="2022-11" db="UniProtKB">
        <authorList>
            <consortium name="WormBaseParasite"/>
        </authorList>
    </citation>
    <scope>IDENTIFICATION</scope>
</reference>
<dbReference type="GO" id="GO:0005655">
    <property type="term" value="C:nucleolar ribonuclease P complex"/>
    <property type="evidence" value="ECO:0007669"/>
    <property type="project" value="InterPro"/>
</dbReference>
<evidence type="ECO:0000259" key="6">
    <source>
        <dbReference type="Pfam" id="PF22770"/>
    </source>
</evidence>
<keyword evidence="3" id="KW-0539">Nucleus</keyword>
<comment type="subcellular location">
    <subcellularLocation>
        <location evidence="1">Nucleus</location>
    </subcellularLocation>
</comment>
<keyword evidence="7" id="KW-1185">Reference proteome</keyword>
<dbReference type="InterPro" id="IPR055079">
    <property type="entry name" value="POP1_C"/>
</dbReference>
<proteinExistence type="predicted"/>
<dbReference type="SUPFAM" id="SSF50249">
    <property type="entry name" value="Nucleic acid-binding proteins"/>
    <property type="match status" value="1"/>
</dbReference>
<dbReference type="Proteomes" id="UP000887560">
    <property type="component" value="Unplaced"/>
</dbReference>
<dbReference type="AlphaFoldDB" id="A0A915P9F5"/>
<feature type="domain" description="POPLD" evidence="5">
    <location>
        <begin position="594"/>
        <end position="674"/>
    </location>
</feature>
<name>A0A915P9F5_9BILA</name>
<dbReference type="InterPro" id="IPR012340">
    <property type="entry name" value="NA-bd_OB-fold"/>
</dbReference>
<evidence type="ECO:0000256" key="1">
    <source>
        <dbReference type="ARBA" id="ARBA00004123"/>
    </source>
</evidence>
<protein>
    <submittedName>
        <fullName evidence="8">POPLD domain-containing protein</fullName>
    </submittedName>
</protein>
<evidence type="ECO:0000256" key="3">
    <source>
        <dbReference type="ARBA" id="ARBA00023242"/>
    </source>
</evidence>
<dbReference type="Pfam" id="PF06978">
    <property type="entry name" value="POP1_N"/>
    <property type="match status" value="1"/>
</dbReference>
<sequence length="926" mass="109057">MLIPKSRRPPVIIRDGRQIKPNPLPWELKISRELLLGKVKVLSRIGLEKIPCLHVRVPLYTFFEVTRIFYRTFELYWALDPEEKCKLGDVVIIRKLPEEKRIASTVPYLIEKVVFEHGARVDLLSKKRNFEGIYEDEMNIRKQLVEEMELSEEVFRPRLIDTTEYVKARLDQIAELLEVVSSNAGGDESTSAPRTLFQRLPRHMRRRAMSHNVKRLPRLFRPISVNLNKKKKKKMPSRIWRRRASRLIRRSMVENSKPRWLSTHIWHAKRFHMEAIWGFKLAVKCCQKTFRPNYRSSLSSSIITDRSYLTCLQFTLIKNTSISFISNLLSKFCRKKCSPTFLNLFALSGNFETFLLLFKPGDDFNEFIGPCRFSCKLNLWIHPSIELDFLKEISLLNEIKIISPSKYCNNTAEKLEASVELNVLKNKISRFQLIGPKSLIYLNCVFKLVLDKELDNLDCSGYRDIHNWWRLFSTKIVTNSSLQSGTLINLLVEDPRLFRAQRSLNNKFIEENNESNYSNIPLPPSNNSKNLKINLWNWKEFEDEMLPRRLTNSDFEKICVGKLVLPSRTDFKVPIILILHLPQKCKNSLGGFRVDFLCPTQVSYDFWLAFQFAKCRAIGLKNWEHLNFENGLVNFPNEFVDSFAGKRKLKEEIELIEKNSKKSHKCKLAFIKLQKCLKLINLMDNNLFVLKERLLLKQIDYWLKNRERRRINDDEWINEEENLINNCKHCFVPIYLKMLSKGIPKKFSLIYTTDNYILKKESENIKKFKEIENEEEKIEGEFLLEQNGYKNKKEIVGGFLPLLEENLSNGIFSNELENKPFDKQINLKNLFPQNLNKKELKTLRNKRKKERKKRKKKIEEEKNGLKECLIIEEEKEKIDDTRGTALGYALLSSLKAINTDRIVFVQNTEENFYKAMIEINLSIAEI</sequence>
<evidence type="ECO:0000259" key="5">
    <source>
        <dbReference type="Pfam" id="PF08170"/>
    </source>
</evidence>
<dbReference type="GO" id="GO:0001682">
    <property type="term" value="P:tRNA 5'-leader removal"/>
    <property type="evidence" value="ECO:0007669"/>
    <property type="project" value="InterPro"/>
</dbReference>
<evidence type="ECO:0000256" key="2">
    <source>
        <dbReference type="ARBA" id="ARBA00022694"/>
    </source>
</evidence>